<dbReference type="InterPro" id="IPR036291">
    <property type="entry name" value="NAD(P)-bd_dom_sf"/>
</dbReference>
<organism evidence="4 5">
    <name type="scientific">Autumnicola musiva</name>
    <dbReference type="NCBI Taxonomy" id="3075589"/>
    <lineage>
        <taxon>Bacteria</taxon>
        <taxon>Pseudomonadati</taxon>
        <taxon>Bacteroidota</taxon>
        <taxon>Flavobacteriia</taxon>
        <taxon>Flavobacteriales</taxon>
        <taxon>Flavobacteriaceae</taxon>
        <taxon>Autumnicola</taxon>
    </lineage>
</organism>
<dbReference type="PANTHER" id="PTHR47706">
    <property type="entry name" value="NMRA-LIKE FAMILY PROTEIN"/>
    <property type="match status" value="1"/>
</dbReference>
<proteinExistence type="predicted"/>
<comment type="caution">
    <text evidence="4">The sequence shown here is derived from an EMBL/GenBank/DDBJ whole genome shotgun (WGS) entry which is preliminary data.</text>
</comment>
<gene>
    <name evidence="4" type="ORF">RM539_15285</name>
</gene>
<evidence type="ECO:0000313" key="4">
    <source>
        <dbReference type="EMBL" id="MDT0677946.1"/>
    </source>
</evidence>
<protein>
    <submittedName>
        <fullName evidence="4">NmrA family NAD(P)-binding protein</fullName>
    </submittedName>
</protein>
<keyword evidence="1" id="KW-0521">NADP</keyword>
<dbReference type="EMBL" id="JAVRHK010000013">
    <property type="protein sequence ID" value="MDT0677946.1"/>
    <property type="molecule type" value="Genomic_DNA"/>
</dbReference>
<dbReference type="InterPro" id="IPR008030">
    <property type="entry name" value="NmrA-like"/>
</dbReference>
<evidence type="ECO:0000256" key="1">
    <source>
        <dbReference type="ARBA" id="ARBA00022857"/>
    </source>
</evidence>
<keyword evidence="5" id="KW-1185">Reference proteome</keyword>
<dbReference type="RefSeq" id="WP_311504286.1">
    <property type="nucleotide sequence ID" value="NZ_JAVRHK010000013.1"/>
</dbReference>
<accession>A0ABU3D919</accession>
<name>A0ABU3D919_9FLAO</name>
<evidence type="ECO:0000259" key="3">
    <source>
        <dbReference type="Pfam" id="PF05368"/>
    </source>
</evidence>
<dbReference type="InterPro" id="IPR051609">
    <property type="entry name" value="NmrA/Isoflavone_reductase-like"/>
</dbReference>
<evidence type="ECO:0000313" key="5">
    <source>
        <dbReference type="Proteomes" id="UP001262582"/>
    </source>
</evidence>
<sequence>MKDSILIIGTGELGIAMISNLNKYVTANNIELEKIGVLDLPEVFEQDDKVLKVLKQVNADPVPLNLKENSIAELANVIKEYDTVISCSGFSIGAGMQIKITKAVLKANIKKYIPWQFGVDYDKIGRGSAQPLFDEQLDVRDLLRQQNSTNWIILSVGMITSFLFREDFGVIRLSEKKVNALGDWQNSLTLTSCDDIGKLTITVLFHKPEIIDEVVFVSGETLTFKEIADRVEEFFNFKIDRVLWDENFLKSELAEEPDDNLKKYRLVFTDPGVSWPMSKTFNFQNDISTLNLNQWMKENFQ</sequence>
<dbReference type="PANTHER" id="PTHR47706:SF6">
    <property type="entry name" value="NMRA-LIKE FAMILY PROTEIN (AFU_ORTHOLOGUE AFUA_6G00280)"/>
    <property type="match status" value="1"/>
</dbReference>
<dbReference type="Pfam" id="PF05368">
    <property type="entry name" value="NmrA"/>
    <property type="match status" value="1"/>
</dbReference>
<dbReference type="Proteomes" id="UP001262582">
    <property type="component" value="Unassembled WGS sequence"/>
</dbReference>
<keyword evidence="2" id="KW-0560">Oxidoreductase</keyword>
<feature type="domain" description="NmrA-like" evidence="3">
    <location>
        <begin position="2"/>
        <end position="251"/>
    </location>
</feature>
<dbReference type="SUPFAM" id="SSF51735">
    <property type="entry name" value="NAD(P)-binding Rossmann-fold domains"/>
    <property type="match status" value="1"/>
</dbReference>
<dbReference type="Gene3D" id="3.90.25.10">
    <property type="entry name" value="UDP-galactose 4-epimerase, domain 1"/>
    <property type="match status" value="1"/>
</dbReference>
<reference evidence="4 5" key="1">
    <citation type="submission" date="2023-09" db="EMBL/GenBank/DDBJ databases">
        <authorList>
            <person name="Rey-Velasco X."/>
        </authorList>
    </citation>
    <scope>NUCLEOTIDE SEQUENCE [LARGE SCALE GENOMIC DNA]</scope>
    <source>
        <strain evidence="4 5">F117</strain>
    </source>
</reference>
<dbReference type="Gene3D" id="3.40.50.720">
    <property type="entry name" value="NAD(P)-binding Rossmann-like Domain"/>
    <property type="match status" value="1"/>
</dbReference>
<evidence type="ECO:0000256" key="2">
    <source>
        <dbReference type="ARBA" id="ARBA00023002"/>
    </source>
</evidence>